<dbReference type="GO" id="GO:0016616">
    <property type="term" value="F:oxidoreductase activity, acting on the CH-OH group of donors, NAD or NADP as acceptor"/>
    <property type="evidence" value="ECO:0007669"/>
    <property type="project" value="InterPro"/>
</dbReference>
<dbReference type="InterPro" id="IPR036291">
    <property type="entry name" value="NAD(P)-bd_dom_sf"/>
</dbReference>
<evidence type="ECO:0000256" key="2">
    <source>
        <dbReference type="ARBA" id="ARBA00023002"/>
    </source>
</evidence>
<dbReference type="Pfam" id="PF00389">
    <property type="entry name" value="2-Hacid_dh"/>
    <property type="match status" value="1"/>
</dbReference>
<dbReference type="InterPro" id="IPR050418">
    <property type="entry name" value="D-iso_2-hydroxyacid_DH_PdxB"/>
</dbReference>
<dbReference type="InterPro" id="IPR029753">
    <property type="entry name" value="D-isomer_DH_CS"/>
</dbReference>
<dbReference type="InterPro" id="IPR029752">
    <property type="entry name" value="D-isomer_DH_CS1"/>
</dbReference>
<keyword evidence="3" id="KW-0520">NAD</keyword>
<dbReference type="SUPFAM" id="SSF51735">
    <property type="entry name" value="NAD(P)-binding Rossmann-fold domains"/>
    <property type="match status" value="1"/>
</dbReference>
<gene>
    <name evidence="7" type="ORF">KL86SPO_20328</name>
</gene>
<evidence type="ECO:0000313" key="7">
    <source>
        <dbReference type="EMBL" id="SCM78961.1"/>
    </source>
</evidence>
<evidence type="ECO:0000256" key="3">
    <source>
        <dbReference type="ARBA" id="ARBA00023027"/>
    </source>
</evidence>
<feature type="domain" description="D-isomer specific 2-hydroxyacid dehydrogenase NAD-binding" evidence="6">
    <location>
        <begin position="113"/>
        <end position="289"/>
    </location>
</feature>
<reference evidence="7" key="1">
    <citation type="submission" date="2016-08" db="EMBL/GenBank/DDBJ databases">
        <authorList>
            <person name="Seilhamer J.J."/>
        </authorList>
    </citation>
    <scope>NUCLEOTIDE SEQUENCE</scope>
    <source>
        <strain evidence="7">86</strain>
    </source>
</reference>
<dbReference type="PROSITE" id="PS00670">
    <property type="entry name" value="D_2_HYDROXYACID_DH_2"/>
    <property type="match status" value="1"/>
</dbReference>
<dbReference type="Pfam" id="PF02826">
    <property type="entry name" value="2-Hacid_dh_C"/>
    <property type="match status" value="1"/>
</dbReference>
<dbReference type="Gene3D" id="3.40.50.720">
    <property type="entry name" value="NAD(P)-binding Rossmann-like Domain"/>
    <property type="match status" value="2"/>
</dbReference>
<evidence type="ECO:0000256" key="1">
    <source>
        <dbReference type="ARBA" id="ARBA00005854"/>
    </source>
</evidence>
<evidence type="ECO:0000256" key="4">
    <source>
        <dbReference type="RuleBase" id="RU003719"/>
    </source>
</evidence>
<sequence length="320" mass="35423">MKMKTVFLNSAKVDFDQKLDYSKFEEATEFTKYDDTVTDEQILERVQGQEVVITKEMSIGRDLILKFPASVKLICEAGTGFNNIDLDAAKQKNIAVCNVPSYSTESVGHLAITFVLMLSASLHLQQKMLDKGNYDNFSKYLQVPHYEVLGKNLGVIGGGAIGRQTIKAGLALGMNVLICDPFPQPWGDAAVQYVQLEELLKNSDFISLHCPLMPSTKHIINKETLNLVKPSAYLVNTSRGPLVNEADLVEALKTGKLAGAALDVQEVEPATPDNPLFHLDNVIMTPHIGWRRFESRQRLFNLVADNITAFSQGKPVNIVN</sequence>
<dbReference type="AlphaFoldDB" id="A0A212LN61"/>
<dbReference type="FunFam" id="3.40.50.720:FF:000203">
    <property type="entry name" value="D-3-phosphoglycerate dehydrogenase (SerA)"/>
    <property type="match status" value="1"/>
</dbReference>
<organism evidence="7">
    <name type="scientific">uncultured Sporomusa sp</name>
    <dbReference type="NCBI Taxonomy" id="307249"/>
    <lineage>
        <taxon>Bacteria</taxon>
        <taxon>Bacillati</taxon>
        <taxon>Bacillota</taxon>
        <taxon>Negativicutes</taxon>
        <taxon>Selenomonadales</taxon>
        <taxon>Sporomusaceae</taxon>
        <taxon>Sporomusa</taxon>
        <taxon>environmental samples</taxon>
    </lineage>
</organism>
<feature type="domain" description="D-isomer specific 2-hydroxyacid dehydrogenase catalytic" evidence="5">
    <location>
        <begin position="30"/>
        <end position="319"/>
    </location>
</feature>
<dbReference type="PROSITE" id="PS00065">
    <property type="entry name" value="D_2_HYDROXYACID_DH_1"/>
    <property type="match status" value="1"/>
</dbReference>
<dbReference type="InterPro" id="IPR006139">
    <property type="entry name" value="D-isomer_2_OHA_DH_cat_dom"/>
</dbReference>
<dbReference type="PROSITE" id="PS00671">
    <property type="entry name" value="D_2_HYDROXYACID_DH_3"/>
    <property type="match status" value="1"/>
</dbReference>
<evidence type="ECO:0000259" key="5">
    <source>
        <dbReference type="Pfam" id="PF00389"/>
    </source>
</evidence>
<keyword evidence="2 4" id="KW-0560">Oxidoreductase</keyword>
<accession>A0A212LN61</accession>
<proteinExistence type="inferred from homology"/>
<dbReference type="GO" id="GO:0051287">
    <property type="term" value="F:NAD binding"/>
    <property type="evidence" value="ECO:0007669"/>
    <property type="project" value="InterPro"/>
</dbReference>
<dbReference type="PANTHER" id="PTHR43761:SF1">
    <property type="entry name" value="D-ISOMER SPECIFIC 2-HYDROXYACID DEHYDROGENASE CATALYTIC DOMAIN-CONTAINING PROTEIN-RELATED"/>
    <property type="match status" value="1"/>
</dbReference>
<dbReference type="InterPro" id="IPR006140">
    <property type="entry name" value="D-isomer_DH_NAD-bd"/>
</dbReference>
<dbReference type="EMBL" id="FMJE01000002">
    <property type="protein sequence ID" value="SCM78961.1"/>
    <property type="molecule type" value="Genomic_DNA"/>
</dbReference>
<dbReference type="RefSeq" id="WP_288183329.1">
    <property type="nucleotide sequence ID" value="NZ_LT608335.1"/>
</dbReference>
<dbReference type="SUPFAM" id="SSF52283">
    <property type="entry name" value="Formate/glycerate dehydrogenase catalytic domain-like"/>
    <property type="match status" value="1"/>
</dbReference>
<evidence type="ECO:0000259" key="6">
    <source>
        <dbReference type="Pfam" id="PF02826"/>
    </source>
</evidence>
<comment type="similarity">
    <text evidence="1 4">Belongs to the D-isomer specific 2-hydroxyacid dehydrogenase family.</text>
</comment>
<protein>
    <submittedName>
        <fullName evidence="7">D-isomer specific 2-hydroxyacid dehydrogenase NAD-binding protein</fullName>
    </submittedName>
</protein>
<dbReference type="PANTHER" id="PTHR43761">
    <property type="entry name" value="D-ISOMER SPECIFIC 2-HYDROXYACID DEHYDROGENASE FAMILY PROTEIN (AFU_ORTHOLOGUE AFUA_1G13630)"/>
    <property type="match status" value="1"/>
</dbReference>
<name>A0A212LN61_9FIRM</name>